<evidence type="ECO:0000313" key="2">
    <source>
        <dbReference type="Proteomes" id="UP000183832"/>
    </source>
</evidence>
<protein>
    <submittedName>
        <fullName evidence="1">CLUMA_CG011800, isoform A</fullName>
    </submittedName>
</protein>
<dbReference type="AlphaFoldDB" id="A0A1J1IE14"/>
<dbReference type="EMBL" id="CVRI01000047">
    <property type="protein sequence ID" value="CRK98443.1"/>
    <property type="molecule type" value="Genomic_DNA"/>
</dbReference>
<proteinExistence type="predicted"/>
<name>A0A1J1IE14_9DIPT</name>
<evidence type="ECO:0000313" key="1">
    <source>
        <dbReference type="EMBL" id="CRK98443.1"/>
    </source>
</evidence>
<dbReference type="Proteomes" id="UP000183832">
    <property type="component" value="Unassembled WGS sequence"/>
</dbReference>
<reference evidence="1 2" key="1">
    <citation type="submission" date="2015-04" db="EMBL/GenBank/DDBJ databases">
        <authorList>
            <person name="Syromyatnikov M.Y."/>
            <person name="Popov V.N."/>
        </authorList>
    </citation>
    <scope>NUCLEOTIDE SEQUENCE [LARGE SCALE GENOMIC DNA]</scope>
</reference>
<sequence>MTNGTMLRVNKKFLKHACEHSRVEENILSQKLTATGFQTRCYCNLEGNRNNESKRNKLPDSHKFGSNLFSIQSEMKNMRLIR</sequence>
<accession>A0A1J1IE14</accession>
<gene>
    <name evidence="1" type="ORF">CLUMA_CG011800</name>
</gene>
<organism evidence="1 2">
    <name type="scientific">Clunio marinus</name>
    <dbReference type="NCBI Taxonomy" id="568069"/>
    <lineage>
        <taxon>Eukaryota</taxon>
        <taxon>Metazoa</taxon>
        <taxon>Ecdysozoa</taxon>
        <taxon>Arthropoda</taxon>
        <taxon>Hexapoda</taxon>
        <taxon>Insecta</taxon>
        <taxon>Pterygota</taxon>
        <taxon>Neoptera</taxon>
        <taxon>Endopterygota</taxon>
        <taxon>Diptera</taxon>
        <taxon>Nematocera</taxon>
        <taxon>Chironomoidea</taxon>
        <taxon>Chironomidae</taxon>
        <taxon>Clunio</taxon>
    </lineage>
</organism>
<keyword evidence="2" id="KW-1185">Reference proteome</keyword>